<comment type="similarity">
    <text evidence="1">Belongs to the STXBP/unc-18/SEC1 family.</text>
</comment>
<dbReference type="InterPro" id="IPR036045">
    <property type="entry name" value="Sec1-like_sf"/>
</dbReference>
<sequence length="233" mass="25521">MACGVTAGGEISKTLADDMLPLMDDPFYSSIDKVRLLMLHTITQEGPKAEEERRDLLAHARLDSASKEALDNLSLLGVQLSKSANRSGEKTKKKKPNKDEQVPYDVSRYVPIVKRVIESHLDNTIQQNLFPLTRQPAAEKAGPQEVGSAPAAVPQLRVYRAQWHKKGKPGQAVSLGGAMRRLTAGIMVQCRLDDHNAASKLSSGPPIIIFIAGGVTYSEIRSAYELGETYNRE</sequence>
<feature type="non-terminal residue" evidence="2">
    <location>
        <position position="233"/>
    </location>
</feature>
<dbReference type="Gene3D" id="3.40.50.1910">
    <property type="match status" value="1"/>
</dbReference>
<dbReference type="Gene3D" id="1.25.40.60">
    <property type="match status" value="1"/>
</dbReference>
<dbReference type="InterPro" id="IPR027482">
    <property type="entry name" value="Sec1-like_dom2"/>
</dbReference>
<organism evidence="2 3">
    <name type="scientific">Jimgerdemannia flammicorona</name>
    <dbReference type="NCBI Taxonomy" id="994334"/>
    <lineage>
        <taxon>Eukaryota</taxon>
        <taxon>Fungi</taxon>
        <taxon>Fungi incertae sedis</taxon>
        <taxon>Mucoromycota</taxon>
        <taxon>Mucoromycotina</taxon>
        <taxon>Endogonomycetes</taxon>
        <taxon>Endogonales</taxon>
        <taxon>Endogonaceae</taxon>
        <taxon>Jimgerdemannia</taxon>
    </lineage>
</organism>
<keyword evidence="3" id="KW-1185">Reference proteome</keyword>
<dbReference type="Pfam" id="PF00995">
    <property type="entry name" value="Sec1"/>
    <property type="match status" value="1"/>
</dbReference>
<reference evidence="2 3" key="1">
    <citation type="journal article" date="2018" name="New Phytol.">
        <title>Phylogenomics of Endogonaceae and evolution of mycorrhizas within Mucoromycota.</title>
        <authorList>
            <person name="Chang Y."/>
            <person name="Desiro A."/>
            <person name="Na H."/>
            <person name="Sandor L."/>
            <person name="Lipzen A."/>
            <person name="Clum A."/>
            <person name="Barry K."/>
            <person name="Grigoriev I.V."/>
            <person name="Martin F.M."/>
            <person name="Stajich J.E."/>
            <person name="Smith M.E."/>
            <person name="Bonito G."/>
            <person name="Spatafora J.W."/>
        </authorList>
    </citation>
    <scope>NUCLEOTIDE SEQUENCE [LARGE SCALE GENOMIC DNA]</scope>
    <source>
        <strain evidence="2 3">AD002</strain>
    </source>
</reference>
<comment type="caution">
    <text evidence="2">The sequence shown here is derived from an EMBL/GenBank/DDBJ whole genome shotgun (WGS) entry which is preliminary data.</text>
</comment>
<dbReference type="SUPFAM" id="SSF56815">
    <property type="entry name" value="Sec1/munc18-like (SM) proteins"/>
    <property type="match status" value="1"/>
</dbReference>
<dbReference type="GO" id="GO:0016192">
    <property type="term" value="P:vesicle-mediated transport"/>
    <property type="evidence" value="ECO:0007669"/>
    <property type="project" value="InterPro"/>
</dbReference>
<gene>
    <name evidence="2" type="ORF">BC938DRAFT_474476</name>
</gene>
<evidence type="ECO:0000313" key="3">
    <source>
        <dbReference type="Proteomes" id="UP000274822"/>
    </source>
</evidence>
<proteinExistence type="inferred from homology"/>
<dbReference type="PANTHER" id="PTHR11679">
    <property type="entry name" value="VESICLE PROTEIN SORTING-ASSOCIATED"/>
    <property type="match status" value="1"/>
</dbReference>
<dbReference type="AlphaFoldDB" id="A0A433Q229"/>
<protein>
    <submittedName>
        <fullName evidence="2">Sec1-like protein</fullName>
    </submittedName>
</protein>
<evidence type="ECO:0000256" key="1">
    <source>
        <dbReference type="ARBA" id="ARBA00009884"/>
    </source>
</evidence>
<accession>A0A433Q229</accession>
<name>A0A433Q229_9FUNG</name>
<dbReference type="Proteomes" id="UP000274822">
    <property type="component" value="Unassembled WGS sequence"/>
</dbReference>
<dbReference type="EMBL" id="RBNJ01018224">
    <property type="protein sequence ID" value="RUS23871.1"/>
    <property type="molecule type" value="Genomic_DNA"/>
</dbReference>
<evidence type="ECO:0000313" key="2">
    <source>
        <dbReference type="EMBL" id="RUS23871.1"/>
    </source>
</evidence>
<dbReference type="InterPro" id="IPR001619">
    <property type="entry name" value="Sec1-like"/>
</dbReference>